<dbReference type="EMBL" id="OX596085">
    <property type="protein sequence ID" value="CAM9305102.1"/>
    <property type="molecule type" value="Genomic_DNA"/>
</dbReference>
<evidence type="ECO:0000313" key="1">
    <source>
        <dbReference type="EMBL" id="CAM9305102.1"/>
    </source>
</evidence>
<sequence>MAGPGAPSRPPPAELTGWPAAAPALRRGPLPVTSPPWDAPGSAPLPQRRAVGAPRSRPPSPDPRGRRAAVRGAGDAAIRTQGAAWGQRAPRARARRRRRGSGRVRAAGAGRTCVCLCRSRMGGRALLILLSPFPLLHVYGWMRDRYKEGLLCWTLASDVGVCNLKRSPQIRCFLDQNNRLLIHNKKRALAG</sequence>
<reference evidence="1" key="2">
    <citation type="submission" date="2025-03" db="EMBL/GenBank/DDBJ databases">
        <authorList>
            <consortium name="ELIXIR-Norway"/>
            <consortium name="Elixir Norway"/>
        </authorList>
    </citation>
    <scope>NUCLEOTIDE SEQUENCE</scope>
</reference>
<dbReference type="Proteomes" id="UP001162501">
    <property type="component" value="Chromosome 1"/>
</dbReference>
<organism evidence="1 2">
    <name type="scientific">Rangifer tarandus platyrhynchus</name>
    <name type="common">Svalbard reindeer</name>
    <dbReference type="NCBI Taxonomy" id="3082113"/>
    <lineage>
        <taxon>Eukaryota</taxon>
        <taxon>Metazoa</taxon>
        <taxon>Chordata</taxon>
        <taxon>Craniata</taxon>
        <taxon>Vertebrata</taxon>
        <taxon>Euteleostomi</taxon>
        <taxon>Mammalia</taxon>
        <taxon>Eutheria</taxon>
        <taxon>Laurasiatheria</taxon>
        <taxon>Artiodactyla</taxon>
        <taxon>Ruminantia</taxon>
        <taxon>Pecora</taxon>
        <taxon>Cervidae</taxon>
        <taxon>Odocoileinae</taxon>
        <taxon>Rangifer</taxon>
    </lineage>
</organism>
<evidence type="ECO:0000313" key="2">
    <source>
        <dbReference type="Proteomes" id="UP001162501"/>
    </source>
</evidence>
<protein>
    <submittedName>
        <fullName evidence="1">Uncharacterized protein</fullName>
    </submittedName>
</protein>
<gene>
    <name evidence="1" type="ORF">MRATA1EN22A_LOCUS706</name>
</gene>
<proteinExistence type="predicted"/>
<reference evidence="1" key="1">
    <citation type="submission" date="2023-05" db="EMBL/GenBank/DDBJ databases">
        <authorList>
            <consortium name="ELIXIR-Norway"/>
        </authorList>
    </citation>
    <scope>NUCLEOTIDE SEQUENCE</scope>
</reference>
<accession>A0AC59Y1Q0</accession>
<name>A0AC59Y1Q0_RANTA</name>